<dbReference type="PROSITE" id="PS50943">
    <property type="entry name" value="HTH_CROC1"/>
    <property type="match status" value="1"/>
</dbReference>
<dbReference type="InterPro" id="IPR001387">
    <property type="entry name" value="Cro/C1-type_HTH"/>
</dbReference>
<dbReference type="Gene3D" id="1.10.260.40">
    <property type="entry name" value="lambda repressor-like DNA-binding domains"/>
    <property type="match status" value="1"/>
</dbReference>
<feature type="domain" description="HTH cro/C1-type" evidence="1">
    <location>
        <begin position="4"/>
        <end position="58"/>
    </location>
</feature>
<evidence type="ECO:0000313" key="3">
    <source>
        <dbReference type="EMBL" id="EKC76764.1"/>
    </source>
</evidence>
<accession>K1U9S5</accession>
<dbReference type="SUPFAM" id="SSF47413">
    <property type="entry name" value="lambda repressor-like DNA-binding domains"/>
    <property type="match status" value="1"/>
</dbReference>
<dbReference type="SMART" id="SM00530">
    <property type="entry name" value="HTH_XRE"/>
    <property type="match status" value="1"/>
</dbReference>
<evidence type="ECO:0000259" key="1">
    <source>
        <dbReference type="PROSITE" id="PS50943"/>
    </source>
</evidence>
<reference evidence="3" key="1">
    <citation type="journal article" date="2013" name="Environ. Microbiol.">
        <title>Microbiota from the distal guts of lean and obese adolescents exhibit partial functional redundancy besides clear differences in community structure.</title>
        <authorList>
            <person name="Ferrer M."/>
            <person name="Ruiz A."/>
            <person name="Lanza F."/>
            <person name="Haange S.B."/>
            <person name="Oberbach A."/>
            <person name="Till H."/>
            <person name="Bargiela R."/>
            <person name="Campoy C."/>
            <person name="Segura M.T."/>
            <person name="Richter M."/>
            <person name="von Bergen M."/>
            <person name="Seifert J."/>
            <person name="Suarez A."/>
        </authorList>
    </citation>
    <scope>NUCLEOTIDE SEQUENCE</scope>
</reference>
<dbReference type="EMBL" id="AJWZ01009575">
    <property type="protein sequence ID" value="EKC50922.1"/>
    <property type="molecule type" value="Genomic_DNA"/>
</dbReference>
<proteinExistence type="predicted"/>
<protein>
    <submittedName>
        <fullName evidence="3">Protein containing Helix-turn-helix type 3 domain protein</fullName>
    </submittedName>
</protein>
<name>K1U9S5_9ZZZZ</name>
<evidence type="ECO:0000313" key="2">
    <source>
        <dbReference type="EMBL" id="EKC50922.1"/>
    </source>
</evidence>
<dbReference type="GO" id="GO:0003677">
    <property type="term" value="F:DNA binding"/>
    <property type="evidence" value="ECO:0007669"/>
    <property type="project" value="InterPro"/>
</dbReference>
<dbReference type="CDD" id="cd00093">
    <property type="entry name" value="HTH_XRE"/>
    <property type="match status" value="1"/>
</dbReference>
<comment type="caution">
    <text evidence="3">The sequence shown here is derived from an EMBL/GenBank/DDBJ whole genome shotgun (WGS) entry which is preliminary data.</text>
</comment>
<dbReference type="InterPro" id="IPR010982">
    <property type="entry name" value="Lambda_DNA-bd_dom_sf"/>
</dbReference>
<dbReference type="AlphaFoldDB" id="K1U9S5"/>
<gene>
    <name evidence="3" type="ORF">LEA_04532</name>
    <name evidence="2" type="ORF">OBE_13868</name>
</gene>
<dbReference type="EMBL" id="AJWY01002981">
    <property type="protein sequence ID" value="EKC76764.1"/>
    <property type="molecule type" value="Genomic_DNA"/>
</dbReference>
<sequence>MANIRNLAESRGLKMADIARITGISESMLSRIANGERNVTPKVAKQLAPTLGVDWWTLID</sequence>
<organism evidence="3">
    <name type="scientific">human gut metagenome</name>
    <dbReference type="NCBI Taxonomy" id="408170"/>
    <lineage>
        <taxon>unclassified sequences</taxon>
        <taxon>metagenomes</taxon>
        <taxon>organismal metagenomes</taxon>
    </lineage>
</organism>
<dbReference type="Pfam" id="PF01381">
    <property type="entry name" value="HTH_3"/>
    <property type="match status" value="1"/>
</dbReference>